<dbReference type="SUPFAM" id="SSF54495">
    <property type="entry name" value="UBC-like"/>
    <property type="match status" value="1"/>
</dbReference>
<dbReference type="PROSITE" id="PS50181">
    <property type="entry name" value="FBOX"/>
    <property type="match status" value="1"/>
</dbReference>
<feature type="domain" description="UBC core" evidence="7">
    <location>
        <begin position="338"/>
        <end position="485"/>
    </location>
</feature>
<organism evidence="9 10">
    <name type="scientific">Drosophila kikkawai</name>
    <name type="common">Fruit fly</name>
    <dbReference type="NCBI Taxonomy" id="30033"/>
    <lineage>
        <taxon>Eukaryota</taxon>
        <taxon>Metazoa</taxon>
        <taxon>Ecdysozoa</taxon>
        <taxon>Arthropoda</taxon>
        <taxon>Hexapoda</taxon>
        <taxon>Insecta</taxon>
        <taxon>Pterygota</taxon>
        <taxon>Neoptera</taxon>
        <taxon>Endopterygota</taxon>
        <taxon>Diptera</taxon>
        <taxon>Brachycera</taxon>
        <taxon>Muscomorpha</taxon>
        <taxon>Ephydroidea</taxon>
        <taxon>Drosophilidae</taxon>
        <taxon>Drosophila</taxon>
        <taxon>Sophophora</taxon>
    </lineage>
</organism>
<dbReference type="InterPro" id="IPR036047">
    <property type="entry name" value="F-box-like_dom_sf"/>
</dbReference>
<dbReference type="CDD" id="cd09917">
    <property type="entry name" value="F-box_SF"/>
    <property type="match status" value="1"/>
</dbReference>
<dbReference type="CDD" id="cd23826">
    <property type="entry name" value="UEV_Morgue-like"/>
    <property type="match status" value="1"/>
</dbReference>
<protein>
    <recommendedName>
        <fullName evidence="1">E2 ubiquitin-conjugating enzyme</fullName>
        <ecNumber evidence="1">2.3.2.23</ecNumber>
    </recommendedName>
</protein>
<evidence type="ECO:0000256" key="1">
    <source>
        <dbReference type="ARBA" id="ARBA00012486"/>
    </source>
</evidence>
<evidence type="ECO:0000256" key="3">
    <source>
        <dbReference type="ARBA" id="ARBA00022741"/>
    </source>
</evidence>
<gene>
    <name evidence="10" type="primary">morgue</name>
</gene>
<dbReference type="SMART" id="SM00212">
    <property type="entry name" value="UBCc"/>
    <property type="match status" value="1"/>
</dbReference>
<feature type="compositionally biased region" description="Basic and acidic residues" evidence="6">
    <location>
        <begin position="165"/>
        <end position="175"/>
    </location>
</feature>
<keyword evidence="9" id="KW-1185">Reference proteome</keyword>
<dbReference type="PROSITE" id="PS50127">
    <property type="entry name" value="UBC_2"/>
    <property type="match status" value="1"/>
</dbReference>
<evidence type="ECO:0000313" key="10">
    <source>
        <dbReference type="RefSeq" id="XP_017026209.1"/>
    </source>
</evidence>
<dbReference type="Pfam" id="PF00179">
    <property type="entry name" value="UQ_con"/>
    <property type="match status" value="1"/>
</dbReference>
<dbReference type="OrthoDB" id="9973183at2759"/>
<feature type="region of interest" description="Disordered" evidence="6">
    <location>
        <begin position="128"/>
        <end position="175"/>
    </location>
</feature>
<dbReference type="Gene3D" id="1.20.1280.50">
    <property type="match status" value="1"/>
</dbReference>
<evidence type="ECO:0000259" key="7">
    <source>
        <dbReference type="PROSITE" id="PS50127"/>
    </source>
</evidence>
<dbReference type="RefSeq" id="XP_017026209.1">
    <property type="nucleotide sequence ID" value="XM_017170720.3"/>
</dbReference>
<dbReference type="Pfam" id="PF12937">
    <property type="entry name" value="F-box-like"/>
    <property type="match status" value="1"/>
</dbReference>
<dbReference type="InterPro" id="IPR000608">
    <property type="entry name" value="UBC"/>
</dbReference>
<reference evidence="10" key="2">
    <citation type="submission" date="2025-08" db="UniProtKB">
        <authorList>
            <consortium name="RefSeq"/>
        </authorList>
    </citation>
    <scope>IDENTIFICATION</scope>
    <source>
        <strain evidence="10">14028-0561.14</strain>
        <tissue evidence="10">Whole fly</tissue>
    </source>
</reference>
<accession>A0A6P4IRY2</accession>
<feature type="compositionally biased region" description="Low complexity" evidence="6">
    <location>
        <begin position="128"/>
        <end position="153"/>
    </location>
</feature>
<keyword evidence="3" id="KW-0547">Nucleotide-binding</keyword>
<proteinExistence type="predicted"/>
<dbReference type="EC" id="2.3.2.23" evidence="1"/>
<evidence type="ECO:0000259" key="8">
    <source>
        <dbReference type="PROSITE" id="PS50181"/>
    </source>
</evidence>
<dbReference type="InterPro" id="IPR016135">
    <property type="entry name" value="UBQ-conjugating_enzyme/RWD"/>
</dbReference>
<dbReference type="FunFam" id="3.10.110.10:FF:000060">
    <property type="entry name" value="Ubiquitin conjugating enzyme (UbcB)"/>
    <property type="match status" value="1"/>
</dbReference>
<keyword evidence="4" id="KW-0833">Ubl conjugation pathway</keyword>
<evidence type="ECO:0000256" key="5">
    <source>
        <dbReference type="ARBA" id="ARBA00022840"/>
    </source>
</evidence>
<evidence type="ECO:0000256" key="6">
    <source>
        <dbReference type="SAM" id="MobiDB-lite"/>
    </source>
</evidence>
<dbReference type="Proteomes" id="UP001652661">
    <property type="component" value="Chromosome 2L"/>
</dbReference>
<reference evidence="9" key="1">
    <citation type="submission" date="2025-05" db="UniProtKB">
        <authorList>
            <consortium name="RefSeq"/>
        </authorList>
    </citation>
    <scope>NUCLEOTIDE SEQUENCE [LARGE SCALE GENOMIC DNA]</scope>
    <source>
        <strain evidence="9">14028-0561.14</strain>
    </source>
</reference>
<name>A0A6P4IRY2_DROKI</name>
<keyword evidence="5" id="KW-0067">ATP-binding</keyword>
<evidence type="ECO:0000313" key="9">
    <source>
        <dbReference type="Proteomes" id="UP001652661"/>
    </source>
</evidence>
<dbReference type="OMA" id="WMASEVC"/>
<keyword evidence="2" id="KW-0808">Transferase</keyword>
<evidence type="ECO:0000256" key="2">
    <source>
        <dbReference type="ARBA" id="ARBA00022679"/>
    </source>
</evidence>
<dbReference type="Gene3D" id="3.10.110.10">
    <property type="entry name" value="Ubiquitin Conjugating Enzyme"/>
    <property type="match status" value="1"/>
</dbReference>
<dbReference type="InterPro" id="IPR001810">
    <property type="entry name" value="F-box_dom"/>
</dbReference>
<evidence type="ECO:0000256" key="4">
    <source>
        <dbReference type="ARBA" id="ARBA00022786"/>
    </source>
</evidence>
<dbReference type="AlphaFoldDB" id="A0A6P4IRY2"/>
<dbReference type="PANTHER" id="PTHR24068">
    <property type="entry name" value="UBIQUITIN-CONJUGATING ENZYME E2"/>
    <property type="match status" value="1"/>
</dbReference>
<dbReference type="SUPFAM" id="SSF81383">
    <property type="entry name" value="F-box domain"/>
    <property type="match status" value="1"/>
</dbReference>
<feature type="region of interest" description="Disordered" evidence="6">
    <location>
        <begin position="89"/>
        <end position="112"/>
    </location>
</feature>
<dbReference type="GO" id="GO:0005524">
    <property type="term" value="F:ATP binding"/>
    <property type="evidence" value="ECO:0007669"/>
    <property type="project" value="UniProtKB-KW"/>
</dbReference>
<sequence length="492" mass="55851">MTSCVPAQQDKDQEKLLEALASSSDEMDEPDDADKDKLQLIEPTFSFSNSNTCWVCNGYYGPNFGEPLCGACHAFLYNAQRAEELLTELSDDEDSGNDEPPFKDKQEDEENENDVDIMGFEDLEDAQPPAVQQQANQQAVVEPQEQQPVAQPADLPQQVPPEAAPPRRETPERDFEHERALNPFLLPVKRPRATGPLALPHYMHELADGRARAHEYNAASGSGASGSSRNIVNIIPVEVMLKIFAYLDDMSLWMASEVCKQWHDIVGKNTAQGMWKAYIKQRWPLFESLADNPDWYKLYGALMSSCFCRTCLIEMGGRGQAAEHPDLQLGEREPGNVMRYNFLRGEANLLNSYDSEGISAIPLDRQNNYWQATILGPPGSPYEGGKFFLFIYFPERYPMAPPTVRFLTKILHPNVSRHGDVGIDIFQQHNWSLALNVAKVLLSVQSLLTDPYTEVCMEPELGYIYEHERERFEQLVRSWTWKYAMFELISPR</sequence>
<dbReference type="GO" id="GO:0061631">
    <property type="term" value="F:ubiquitin conjugating enzyme activity"/>
    <property type="evidence" value="ECO:0007669"/>
    <property type="project" value="UniProtKB-EC"/>
</dbReference>
<feature type="domain" description="F-box" evidence="8">
    <location>
        <begin position="229"/>
        <end position="278"/>
    </location>
</feature>